<proteinExistence type="predicted"/>
<evidence type="ECO:0000313" key="2">
    <source>
        <dbReference type="EMBL" id="KAK2097987.1"/>
    </source>
</evidence>
<dbReference type="EMBL" id="JASSZA010000011">
    <property type="protein sequence ID" value="KAK2097987.1"/>
    <property type="molecule type" value="Genomic_DNA"/>
</dbReference>
<name>A0ABQ9UNY3_SAGOE</name>
<reference evidence="2 3" key="1">
    <citation type="submission" date="2023-05" db="EMBL/GenBank/DDBJ databases">
        <title>B98-5 Cell Line De Novo Hybrid Assembly: An Optical Mapping Approach.</title>
        <authorList>
            <person name="Kananen K."/>
            <person name="Auerbach J.A."/>
            <person name="Kautto E."/>
            <person name="Blachly J.S."/>
        </authorList>
    </citation>
    <scope>NUCLEOTIDE SEQUENCE [LARGE SCALE GENOMIC DNA]</scope>
    <source>
        <strain evidence="2">B95-8</strain>
        <tissue evidence="2">Cell line</tissue>
    </source>
</reference>
<evidence type="ECO:0000256" key="1">
    <source>
        <dbReference type="SAM" id="MobiDB-lite"/>
    </source>
</evidence>
<keyword evidence="3" id="KW-1185">Reference proteome</keyword>
<accession>A0ABQ9UNY3</accession>
<organism evidence="2 3">
    <name type="scientific">Saguinus oedipus</name>
    <name type="common">Cotton-top tamarin</name>
    <name type="synonym">Oedipomidas oedipus</name>
    <dbReference type="NCBI Taxonomy" id="9490"/>
    <lineage>
        <taxon>Eukaryota</taxon>
        <taxon>Metazoa</taxon>
        <taxon>Chordata</taxon>
        <taxon>Craniata</taxon>
        <taxon>Vertebrata</taxon>
        <taxon>Euteleostomi</taxon>
        <taxon>Mammalia</taxon>
        <taxon>Eutheria</taxon>
        <taxon>Euarchontoglires</taxon>
        <taxon>Primates</taxon>
        <taxon>Haplorrhini</taxon>
        <taxon>Platyrrhini</taxon>
        <taxon>Cebidae</taxon>
        <taxon>Callitrichinae</taxon>
        <taxon>Saguinus</taxon>
    </lineage>
</organism>
<sequence length="153" mass="16143">MEWSSLARALDRGAVGPLFQLPKRGGCSSGGKGSAYPSRAKPAPGAPTEPAAQEEETGGPAPKPPRQRTQSGLGSREGPDPPLAPGLCGSRLPGTWSDLAEAPALAAGSRQRYNRSGPRTCRATRTHFLRCPILCLTRRTAKMQGHGHPEQQQ</sequence>
<feature type="region of interest" description="Disordered" evidence="1">
    <location>
        <begin position="1"/>
        <end position="95"/>
    </location>
</feature>
<dbReference type="Proteomes" id="UP001266305">
    <property type="component" value="Unassembled WGS sequence"/>
</dbReference>
<feature type="compositionally biased region" description="Low complexity" evidence="1">
    <location>
        <begin position="40"/>
        <end position="51"/>
    </location>
</feature>
<gene>
    <name evidence="2" type="ORF">P7K49_023438</name>
</gene>
<comment type="caution">
    <text evidence="2">The sequence shown here is derived from an EMBL/GenBank/DDBJ whole genome shotgun (WGS) entry which is preliminary data.</text>
</comment>
<protein>
    <submittedName>
        <fullName evidence="2">Uncharacterized protein</fullName>
    </submittedName>
</protein>
<evidence type="ECO:0000313" key="3">
    <source>
        <dbReference type="Proteomes" id="UP001266305"/>
    </source>
</evidence>